<name>A0ACC0UKB2_9AGAM</name>
<sequence>MSPAAIVSVLRQQIAFGTKPWQVGKQPEQRTTLNLHPPPTHREPPTPGFIKPLGGRNTSTGLPLKRPPRIPTSTVADLEKLADDLNVYATTTLEADALPRIYQRQSLRPRLLAILAHTQDVARAWAAYRALLVLPRSPEKSSPKIPFPHRHRLLRLLAAAAPRPMRNRARFAQVLAVLRALHYAGGIIKTWEWNLLLDCVGKEWRRPRQEHFRAALALLAEMRRDASGGGGGDAAGTSMTGGAALMLEPDVFSYTTLLAHAVRTRAPAAVQHATRLLQRAGIAPGVHAHTTLLCFFARRGDLAGVRHMLFRLNQHTQDGAAGLAQVPFNAVLWAFAFNGRLDVAKAMYRVVRARVMEDGWRRRFGDVGEEERGGQEGEQQQELVPRLESALSEREMIFIAREVVPDVVTYHILIQAHGFQGDLRACLETLADMISASAPSPPSSPGRDDDEREQREARAQGEGQRRRQRLTASLPAFRAIFLGFARHGVAGIPAPASSRPSTDGHRTTEGDAPASLAPENDDGVESAWTLATLETLFAQFLELPRDTPLRENTLFWLVSAFVRTSGHDPVVLRRVFERVEGRFVPAALALTCGGANRRGRLARIRERVFSSG</sequence>
<protein>
    <submittedName>
        <fullName evidence="1">Uncharacterized protein</fullName>
    </submittedName>
</protein>
<accession>A0ACC0UKB2</accession>
<evidence type="ECO:0000313" key="2">
    <source>
        <dbReference type="Proteomes" id="UP001207468"/>
    </source>
</evidence>
<comment type="caution">
    <text evidence="1">The sequence shown here is derived from an EMBL/GenBank/DDBJ whole genome shotgun (WGS) entry which is preliminary data.</text>
</comment>
<evidence type="ECO:0000313" key="1">
    <source>
        <dbReference type="EMBL" id="KAI9511262.1"/>
    </source>
</evidence>
<dbReference type="EMBL" id="JAGFNK010000024">
    <property type="protein sequence ID" value="KAI9511262.1"/>
    <property type="molecule type" value="Genomic_DNA"/>
</dbReference>
<dbReference type="Proteomes" id="UP001207468">
    <property type="component" value="Unassembled WGS sequence"/>
</dbReference>
<keyword evidence="2" id="KW-1185">Reference proteome</keyword>
<organism evidence="1 2">
    <name type="scientific">Russula earlei</name>
    <dbReference type="NCBI Taxonomy" id="71964"/>
    <lineage>
        <taxon>Eukaryota</taxon>
        <taxon>Fungi</taxon>
        <taxon>Dikarya</taxon>
        <taxon>Basidiomycota</taxon>
        <taxon>Agaricomycotina</taxon>
        <taxon>Agaricomycetes</taxon>
        <taxon>Russulales</taxon>
        <taxon>Russulaceae</taxon>
        <taxon>Russula</taxon>
    </lineage>
</organism>
<proteinExistence type="predicted"/>
<gene>
    <name evidence="1" type="ORF">F5148DRAFT_1280956</name>
</gene>
<reference evidence="1" key="1">
    <citation type="submission" date="2021-03" db="EMBL/GenBank/DDBJ databases">
        <title>Evolutionary priming and transition to the ectomycorrhizal habit in an iconic lineage of mushroom-forming fungi: is preadaptation a requirement?</title>
        <authorList>
            <consortium name="DOE Joint Genome Institute"/>
            <person name="Looney B.P."/>
            <person name="Miyauchi S."/>
            <person name="Morin E."/>
            <person name="Drula E."/>
            <person name="Courty P.E."/>
            <person name="Chicoki N."/>
            <person name="Fauchery L."/>
            <person name="Kohler A."/>
            <person name="Kuo A."/>
            <person name="LaButti K."/>
            <person name="Pangilinan J."/>
            <person name="Lipzen A."/>
            <person name="Riley R."/>
            <person name="Andreopoulos W."/>
            <person name="He G."/>
            <person name="Johnson J."/>
            <person name="Barry K.W."/>
            <person name="Grigoriev I.V."/>
            <person name="Nagy L."/>
            <person name="Hibbett D."/>
            <person name="Henrissat B."/>
            <person name="Matheny P.B."/>
            <person name="Labbe J."/>
            <person name="Martin A.F."/>
        </authorList>
    </citation>
    <scope>NUCLEOTIDE SEQUENCE</scope>
    <source>
        <strain evidence="1">BPL698</strain>
    </source>
</reference>